<evidence type="ECO:0000313" key="1">
    <source>
        <dbReference type="EMBL" id="NEV69925.1"/>
    </source>
</evidence>
<reference evidence="1" key="1">
    <citation type="submission" date="2014-11" db="EMBL/GenBank/DDBJ databases">
        <authorList>
            <person name="Malar M.C."/>
            <person name="Sen D."/>
            <person name="Tripathy S."/>
        </authorList>
    </citation>
    <scope>NUCLEOTIDE SEQUENCE</scope>
    <source>
        <strain evidence="1">BDU141951</strain>
    </source>
</reference>
<reference evidence="1" key="2">
    <citation type="journal article" date="2015" name="Genome Announc.">
        <title>Draft Genome Sequence of Filamentous Marine Cyanobacterium Lyngbya confervoides Strain BDU141951.</title>
        <authorList>
            <person name="Chandrababunaidu M.M."/>
            <person name="Sen D."/>
            <person name="Tripathy S."/>
        </authorList>
    </citation>
    <scope>NUCLEOTIDE SEQUENCE</scope>
    <source>
        <strain evidence="1">BDU141951</strain>
    </source>
</reference>
<sequence>MTVLQTLSHHLMAVTAVFGTTHKTRTMTFSTVTGSFEELEATLKKQPWWGSRQKAAAALTAAKAAGISMRQAIASGRVEYGAAVYASGAYGRNGGDTVWSQVLYSSGILAGQKQVIGCDAAQLQGTWLVVAEADNQVSVQPHLTALWELLGARIRSSAADQKLATSASAHEFEPSRVC</sequence>
<organism evidence="1">
    <name type="scientific">Lyngbya confervoides BDU141951</name>
    <dbReference type="NCBI Taxonomy" id="1574623"/>
    <lineage>
        <taxon>Bacteria</taxon>
        <taxon>Bacillati</taxon>
        <taxon>Cyanobacteriota</taxon>
        <taxon>Cyanophyceae</taxon>
        <taxon>Oscillatoriophycideae</taxon>
        <taxon>Oscillatoriales</taxon>
        <taxon>Microcoleaceae</taxon>
        <taxon>Lyngbya</taxon>
    </lineage>
</organism>
<accession>A0A0C1Y7K9</accession>
<reference evidence="1" key="3">
    <citation type="submission" date="2020-02" db="EMBL/GenBank/DDBJ databases">
        <authorList>
            <person name="Sarangi A.N."/>
            <person name="Ghosh S."/>
            <person name="Mukherjee M."/>
            <person name="Tripathy S."/>
        </authorList>
    </citation>
    <scope>NUCLEOTIDE SEQUENCE</scope>
    <source>
        <strain evidence="1">BDU141951</strain>
    </source>
</reference>
<proteinExistence type="predicted"/>
<dbReference type="AlphaFoldDB" id="A0A0C1Y7K9"/>
<name>A0A0C1Y7K9_9CYAN</name>
<protein>
    <submittedName>
        <fullName evidence="1">Uncharacterized protein</fullName>
    </submittedName>
</protein>
<gene>
    <name evidence="1" type="ORF">QQ91_022795</name>
</gene>
<dbReference type="EMBL" id="JTHE02000003">
    <property type="protein sequence ID" value="NEV69925.1"/>
    <property type="molecule type" value="Genomic_DNA"/>
</dbReference>
<comment type="caution">
    <text evidence="1">The sequence shown here is derived from an EMBL/GenBank/DDBJ whole genome shotgun (WGS) entry which is preliminary data.</text>
</comment>